<dbReference type="OrthoDB" id="4483486at2"/>
<gene>
    <name evidence="2" type="ORF">FHE65_06965</name>
    <name evidence="1" type="ORF">FHE65_18130</name>
</gene>
<dbReference type="Proteomes" id="UP000306740">
    <property type="component" value="Unassembled WGS sequence"/>
</dbReference>
<protein>
    <submittedName>
        <fullName evidence="2">SRPBCC family protein</fullName>
    </submittedName>
</protein>
<dbReference type="Pfam" id="PF10604">
    <property type="entry name" value="Polyketide_cyc2"/>
    <property type="match status" value="1"/>
</dbReference>
<accession>A0A5C4MVF5</accession>
<dbReference type="Gene3D" id="3.30.530.20">
    <property type="match status" value="1"/>
</dbReference>
<comment type="caution">
    <text evidence="2">The sequence shown here is derived from an EMBL/GenBank/DDBJ whole genome shotgun (WGS) entry which is preliminary data.</text>
</comment>
<evidence type="ECO:0000313" key="3">
    <source>
        <dbReference type="Proteomes" id="UP000306740"/>
    </source>
</evidence>
<sequence length="145" mass="15893">MTVVSRDIDAPADAVFAVLADGWTYASWVVGASRIRQVEDRFPEPGARIHHSVGTWPMLIDDTTSVLACEPGRRLELLVRAWPAGEGYVGLTLHPHGETTRVEMEERAVSGPAALIPRPVQALTLKARNREALRRLAYLAEGRAS</sequence>
<name>A0A5C4MVF5_9ACTN</name>
<proteinExistence type="predicted"/>
<dbReference type="RefSeq" id="WP_139086703.1">
    <property type="nucleotide sequence ID" value="NZ_VDFR01000034.1"/>
</dbReference>
<dbReference type="InterPro" id="IPR019587">
    <property type="entry name" value="Polyketide_cyclase/dehydratase"/>
</dbReference>
<dbReference type="EMBL" id="VDFR01000034">
    <property type="protein sequence ID" value="TNC48638.1"/>
    <property type="molecule type" value="Genomic_DNA"/>
</dbReference>
<dbReference type="AlphaFoldDB" id="A0A5C4MVF5"/>
<evidence type="ECO:0000313" key="1">
    <source>
        <dbReference type="EMBL" id="TNC43581.1"/>
    </source>
</evidence>
<dbReference type="SUPFAM" id="SSF55961">
    <property type="entry name" value="Bet v1-like"/>
    <property type="match status" value="1"/>
</dbReference>
<dbReference type="InterPro" id="IPR023393">
    <property type="entry name" value="START-like_dom_sf"/>
</dbReference>
<dbReference type="CDD" id="cd07812">
    <property type="entry name" value="SRPBCC"/>
    <property type="match status" value="1"/>
</dbReference>
<reference evidence="2 3" key="1">
    <citation type="submission" date="2019-05" db="EMBL/GenBank/DDBJ databases">
        <title>Mumia sp. nov., isolated from the intestinal contents of plateau pika (Ochotona curzoniae) in the Qinghai-Tibet plateau of China.</title>
        <authorList>
            <person name="Tian Z."/>
        </authorList>
    </citation>
    <scope>NUCLEOTIDE SEQUENCE [LARGE SCALE GENOMIC DNA]</scope>
    <source>
        <strain evidence="3">527</strain>
        <strain evidence="2">Z527</strain>
    </source>
</reference>
<evidence type="ECO:0000313" key="2">
    <source>
        <dbReference type="EMBL" id="TNC48638.1"/>
    </source>
</evidence>
<dbReference type="EMBL" id="VDFR01000080">
    <property type="protein sequence ID" value="TNC43581.1"/>
    <property type="molecule type" value="Genomic_DNA"/>
</dbReference>
<organism evidence="2 3">
    <name type="scientific">Mumia zhuanghuii</name>
    <dbReference type="NCBI Taxonomy" id="2585211"/>
    <lineage>
        <taxon>Bacteria</taxon>
        <taxon>Bacillati</taxon>
        <taxon>Actinomycetota</taxon>
        <taxon>Actinomycetes</taxon>
        <taxon>Propionibacteriales</taxon>
        <taxon>Nocardioidaceae</taxon>
        <taxon>Mumia</taxon>
    </lineage>
</organism>